<evidence type="ECO:0000313" key="2">
    <source>
        <dbReference type="RefSeq" id="XP_036354833.1"/>
    </source>
</evidence>
<reference evidence="2" key="1">
    <citation type="submission" date="2025-08" db="UniProtKB">
        <authorList>
            <consortium name="RefSeq"/>
        </authorList>
    </citation>
    <scope>IDENTIFICATION</scope>
</reference>
<gene>
    <name evidence="2" type="primary">LOC115228453</name>
</gene>
<dbReference type="PANTHER" id="PTHR14659">
    <property type="entry name" value="ALPHA- AND GAMMA-ADAPTIN-BINDING PROTEIN P34"/>
    <property type="match status" value="1"/>
</dbReference>
<evidence type="ECO:0000313" key="1">
    <source>
        <dbReference type="Proteomes" id="UP000515154"/>
    </source>
</evidence>
<name>A0A7E6EHN8_9MOLL</name>
<dbReference type="AlphaFoldDB" id="A0A7E6EHN8"/>
<keyword evidence="1" id="KW-1185">Reference proteome</keyword>
<dbReference type="PANTHER" id="PTHR14659:SF1">
    <property type="entry name" value="ALPHA- AND GAMMA-ADAPTIN-BINDING PROTEIN P34"/>
    <property type="match status" value="1"/>
</dbReference>
<protein>
    <submittedName>
        <fullName evidence="2">Alpha- and gamma-adaptin-binding protein p34-like isoform X1</fullName>
    </submittedName>
</protein>
<accession>A0A7E6EHN8</accession>
<organism evidence="1 2">
    <name type="scientific">Octopus sinensis</name>
    <name type="common">East Asian common octopus</name>
    <dbReference type="NCBI Taxonomy" id="2607531"/>
    <lineage>
        <taxon>Eukaryota</taxon>
        <taxon>Metazoa</taxon>
        <taxon>Spiralia</taxon>
        <taxon>Lophotrochozoa</taxon>
        <taxon>Mollusca</taxon>
        <taxon>Cephalopoda</taxon>
        <taxon>Coleoidea</taxon>
        <taxon>Octopodiformes</taxon>
        <taxon>Octopoda</taxon>
        <taxon>Incirrata</taxon>
        <taxon>Octopodidae</taxon>
        <taxon>Octopus</taxon>
    </lineage>
</organism>
<dbReference type="RefSeq" id="XP_036354833.1">
    <property type="nucleotide sequence ID" value="XM_036498940.1"/>
</dbReference>
<sequence>MAILPCAVFSSPDISDSIDLIRQLLNVEELPTSEEDNGYKWNINNKYYTAQVQLYALPDATSPVCRQYPDSVQAVILYFDANEIEIGGKAIIHRLSTNWWHDLNTCNKVNFTKETCKVQSGYV</sequence>
<proteinExistence type="predicted"/>
<dbReference type="InterPro" id="IPR019341">
    <property type="entry name" value="Alpha/Gamma-adaptin-bd_p34"/>
</dbReference>
<dbReference type="Proteomes" id="UP000515154">
    <property type="component" value="Unplaced"/>
</dbReference>